<evidence type="ECO:0000313" key="3">
    <source>
        <dbReference type="EMBL" id="CCM79759.1"/>
    </source>
</evidence>
<feature type="chain" id="PRO_5003838709" evidence="2">
    <location>
        <begin position="20"/>
        <end position="52"/>
    </location>
</feature>
<keyword evidence="3" id="KW-0449">Lipoprotein</keyword>
<dbReference type="AlphaFoldDB" id="K0Q6F3"/>
<dbReference type="RefSeq" id="WP_007538742.1">
    <property type="nucleotide sequence ID" value="NZ_HF536775.1"/>
</dbReference>
<name>K0Q6F3_9HYPH</name>
<feature type="signal peptide" evidence="2">
    <location>
        <begin position="1"/>
        <end position="19"/>
    </location>
</feature>
<dbReference type="PROSITE" id="PS51257">
    <property type="entry name" value="PROKAR_LIPOPROTEIN"/>
    <property type="match status" value="1"/>
</dbReference>
<accession>K0Q6F3</accession>
<protein>
    <submittedName>
        <fullName evidence="3">Type IV secretion system lipoprotein VirB7</fullName>
    </submittedName>
</protein>
<dbReference type="HOGENOM" id="CLU_3021583_0_0_5"/>
<feature type="region of interest" description="Disordered" evidence="1">
    <location>
        <begin position="32"/>
        <end position="52"/>
    </location>
</feature>
<dbReference type="NCBIfam" id="NF010433">
    <property type="entry name" value="PRK13859.1"/>
    <property type="match status" value="1"/>
</dbReference>
<feature type="compositionally biased region" description="Polar residues" evidence="1">
    <location>
        <begin position="42"/>
        <end position="52"/>
    </location>
</feature>
<organism evidence="3 4">
    <name type="scientific">Rhizobium mesoamericanum STM3625</name>
    <dbReference type="NCBI Taxonomy" id="1211777"/>
    <lineage>
        <taxon>Bacteria</taxon>
        <taxon>Pseudomonadati</taxon>
        <taxon>Pseudomonadota</taxon>
        <taxon>Alphaproteobacteria</taxon>
        <taxon>Hyphomicrobiales</taxon>
        <taxon>Rhizobiaceae</taxon>
        <taxon>Rhizobium/Agrobacterium group</taxon>
        <taxon>Rhizobium</taxon>
    </lineage>
</organism>
<comment type="caution">
    <text evidence="3">The sequence shown here is derived from an EMBL/GenBank/DDBJ whole genome shotgun (WGS) entry which is preliminary data.</text>
</comment>
<evidence type="ECO:0000256" key="1">
    <source>
        <dbReference type="SAM" id="MobiDB-lite"/>
    </source>
</evidence>
<reference evidence="3 4" key="1">
    <citation type="journal article" date="2013" name="Genome Announc.">
        <title>Draft Genome Sequence of Rhizobium mesoamericanum STM3625, a Nitrogen-Fixing Symbiont of Mimosa pudica Isolated in French Guiana (South America).</title>
        <authorList>
            <person name="Moulin L."/>
            <person name="Mornico D."/>
            <person name="Melkonian R."/>
            <person name="Klonowska A."/>
        </authorList>
    </citation>
    <scope>NUCLEOTIDE SEQUENCE [LARGE SCALE GENOMIC DNA]</scope>
    <source>
        <strain evidence="3 4">STM3625</strain>
    </source>
</reference>
<dbReference type="Pfam" id="PF17413">
    <property type="entry name" value="VirB7"/>
    <property type="match status" value="1"/>
</dbReference>
<dbReference type="EMBL" id="CANI01000060">
    <property type="protein sequence ID" value="CCM79759.1"/>
    <property type="molecule type" value="Genomic_DNA"/>
</dbReference>
<dbReference type="InterPro" id="IPR035545">
    <property type="entry name" value="VirB7"/>
</dbReference>
<dbReference type="STRING" id="1211777.BN77_p4CDS10402R"/>
<keyword evidence="4" id="KW-1185">Reference proteome</keyword>
<proteinExistence type="predicted"/>
<evidence type="ECO:0000256" key="2">
    <source>
        <dbReference type="SAM" id="SignalP"/>
    </source>
</evidence>
<dbReference type="Proteomes" id="UP000009319">
    <property type="component" value="Unassembled WGS sequence"/>
</dbReference>
<keyword evidence="2" id="KW-0732">Signal</keyword>
<sequence length="52" mass="5709">MKYCLLCLALALAACQTNAKLASCKGPIFPLNEGRWQPAPSDLTTQQRGWTQ</sequence>
<gene>
    <name evidence="3" type="primary">virB7</name>
    <name evidence="3" type="ORF">BN77_p4CDS10402R</name>
</gene>
<evidence type="ECO:0000313" key="4">
    <source>
        <dbReference type="Proteomes" id="UP000009319"/>
    </source>
</evidence>